<feature type="transmembrane region" description="Helical" evidence="16">
    <location>
        <begin position="537"/>
        <end position="556"/>
    </location>
</feature>
<dbReference type="OrthoDB" id="6581954at2759"/>
<dbReference type="InterPro" id="IPR000175">
    <property type="entry name" value="Na/ntran_symport"/>
</dbReference>
<feature type="transmembrane region" description="Helical" evidence="16">
    <location>
        <begin position="60"/>
        <end position="78"/>
    </location>
</feature>
<feature type="transmembrane region" description="Helical" evidence="16">
    <location>
        <begin position="383"/>
        <end position="401"/>
    </location>
</feature>
<organism evidence="17 18">
    <name type="scientific">Nephila pilipes</name>
    <name type="common">Giant wood spider</name>
    <name type="synonym">Nephila maculata</name>
    <dbReference type="NCBI Taxonomy" id="299642"/>
    <lineage>
        <taxon>Eukaryota</taxon>
        <taxon>Metazoa</taxon>
        <taxon>Ecdysozoa</taxon>
        <taxon>Arthropoda</taxon>
        <taxon>Chelicerata</taxon>
        <taxon>Arachnida</taxon>
        <taxon>Araneae</taxon>
        <taxon>Araneomorphae</taxon>
        <taxon>Entelegynae</taxon>
        <taxon>Araneoidea</taxon>
        <taxon>Nephilidae</taxon>
        <taxon>Nephila</taxon>
    </lineage>
</organism>
<evidence type="ECO:0000256" key="8">
    <source>
        <dbReference type="ARBA" id="ARBA00023053"/>
    </source>
</evidence>
<comment type="function">
    <text evidence="13">Unusual broad substrate spectrum amino acid:sodium cotransporter that promotes absorption of the D isomers of essential amino acids. Neutral amino acids are the preferred substrates, especially methionine and phenylalanine.</text>
</comment>
<accession>A0A8X6QLK9</accession>
<feature type="transmembrane region" description="Helical" evidence="16">
    <location>
        <begin position="90"/>
        <end position="111"/>
    </location>
</feature>
<feature type="transmembrane region" description="Helical" evidence="16">
    <location>
        <begin position="322"/>
        <end position="348"/>
    </location>
</feature>
<evidence type="ECO:0000256" key="7">
    <source>
        <dbReference type="ARBA" id="ARBA00022989"/>
    </source>
</evidence>
<feature type="transmembrane region" description="Helical" evidence="16">
    <location>
        <begin position="211"/>
        <end position="230"/>
    </location>
</feature>
<feature type="binding site" evidence="15">
    <location>
        <position position="296"/>
    </location>
    <ligand>
        <name>Na(+)</name>
        <dbReference type="ChEBI" id="CHEBI:29101"/>
        <label>1</label>
    </ligand>
</feature>
<name>A0A8X6QLK9_NEPPI</name>
<dbReference type="PROSITE" id="PS50267">
    <property type="entry name" value="NA_NEUROTRAN_SYMP_3"/>
    <property type="match status" value="1"/>
</dbReference>
<evidence type="ECO:0000256" key="15">
    <source>
        <dbReference type="PIRSR" id="PIRSR600175-1"/>
    </source>
</evidence>
<dbReference type="PANTHER" id="PTHR11616">
    <property type="entry name" value="SODIUM/CHLORIDE DEPENDENT TRANSPORTER"/>
    <property type="match status" value="1"/>
</dbReference>
<dbReference type="PRINTS" id="PR00176">
    <property type="entry name" value="NANEUSMPORT"/>
</dbReference>
<keyword evidence="8 15" id="KW-0915">Sodium</keyword>
<keyword evidence="7 16" id="KW-1133">Transmembrane helix</keyword>
<dbReference type="EMBL" id="BMAW01081651">
    <property type="protein sequence ID" value="GFU25479.1"/>
    <property type="molecule type" value="Genomic_DNA"/>
</dbReference>
<evidence type="ECO:0000256" key="6">
    <source>
        <dbReference type="ARBA" id="ARBA00022970"/>
    </source>
</evidence>
<comment type="similarity">
    <text evidence="2">Belongs to the sodium:neurotransmitter symporter (SNF) (TC 2.A.22) family.</text>
</comment>
<evidence type="ECO:0000313" key="18">
    <source>
        <dbReference type="Proteomes" id="UP000887013"/>
    </source>
</evidence>
<keyword evidence="10 16" id="KW-0472">Membrane</keyword>
<feature type="binding site" evidence="15">
    <location>
        <position position="69"/>
    </location>
    <ligand>
        <name>Na(+)</name>
        <dbReference type="ChEBI" id="CHEBI:29101"/>
        <label>1</label>
    </ligand>
</feature>
<keyword evidence="12" id="KW-0739">Sodium transport</keyword>
<reference evidence="17" key="1">
    <citation type="submission" date="2020-08" db="EMBL/GenBank/DDBJ databases">
        <title>Multicomponent nature underlies the extraordinary mechanical properties of spider dragline silk.</title>
        <authorList>
            <person name="Kono N."/>
            <person name="Nakamura H."/>
            <person name="Mori M."/>
            <person name="Yoshida Y."/>
            <person name="Ohtoshi R."/>
            <person name="Malay A.D."/>
            <person name="Moran D.A.P."/>
            <person name="Tomita M."/>
            <person name="Numata K."/>
            <person name="Arakawa K."/>
        </authorList>
    </citation>
    <scope>NUCLEOTIDE SEQUENCE</scope>
</reference>
<evidence type="ECO:0000256" key="2">
    <source>
        <dbReference type="ARBA" id="ARBA00006459"/>
    </source>
</evidence>
<keyword evidence="11" id="KW-0325">Glycoprotein</keyword>
<evidence type="ECO:0000256" key="1">
    <source>
        <dbReference type="ARBA" id="ARBA00004141"/>
    </source>
</evidence>
<comment type="caution">
    <text evidence="17">The sequence shown here is derived from an EMBL/GenBank/DDBJ whole genome shotgun (WGS) entry which is preliminary data.</text>
</comment>
<keyword evidence="4 16" id="KW-0812">Transmembrane</keyword>
<feature type="transmembrane region" description="Helical" evidence="16">
    <location>
        <begin position="422"/>
        <end position="440"/>
    </location>
</feature>
<evidence type="ECO:0000256" key="11">
    <source>
        <dbReference type="ARBA" id="ARBA00023180"/>
    </source>
</evidence>
<dbReference type="Pfam" id="PF00209">
    <property type="entry name" value="SNF"/>
    <property type="match status" value="1"/>
</dbReference>
<feature type="binding site" evidence="15">
    <location>
        <position position="395"/>
    </location>
    <ligand>
        <name>Na(+)</name>
        <dbReference type="ChEBI" id="CHEBI:29101"/>
        <label>1</label>
    </ligand>
</feature>
<keyword evidence="18" id="KW-1185">Reference proteome</keyword>
<dbReference type="SUPFAM" id="SSF161070">
    <property type="entry name" value="SNF-like"/>
    <property type="match status" value="1"/>
</dbReference>
<dbReference type="AlphaFoldDB" id="A0A8X6QLK9"/>
<keyword evidence="15" id="KW-0479">Metal-binding</keyword>
<dbReference type="GO" id="GO:0046872">
    <property type="term" value="F:metal ion binding"/>
    <property type="evidence" value="ECO:0007669"/>
    <property type="project" value="UniProtKB-KW"/>
</dbReference>
<evidence type="ECO:0000256" key="5">
    <source>
        <dbReference type="ARBA" id="ARBA00022847"/>
    </source>
</evidence>
<evidence type="ECO:0000256" key="14">
    <source>
        <dbReference type="ARBA" id="ARBA00040215"/>
    </source>
</evidence>
<protein>
    <recommendedName>
        <fullName evidence="14">Sodium-dependent nutrient amino acid transporter 1</fullName>
    </recommendedName>
</protein>
<keyword evidence="6" id="KW-0029">Amino-acid transport</keyword>
<comment type="subcellular location">
    <subcellularLocation>
        <location evidence="1">Membrane</location>
        <topology evidence="1">Multi-pass membrane protein</topology>
    </subcellularLocation>
</comment>
<dbReference type="InterPro" id="IPR037272">
    <property type="entry name" value="SNS_sf"/>
</dbReference>
<evidence type="ECO:0000256" key="4">
    <source>
        <dbReference type="ARBA" id="ARBA00022692"/>
    </source>
</evidence>
<proteinExistence type="inferred from homology"/>
<evidence type="ECO:0000256" key="9">
    <source>
        <dbReference type="ARBA" id="ARBA00023065"/>
    </source>
</evidence>
<evidence type="ECO:0000256" key="13">
    <source>
        <dbReference type="ARBA" id="ARBA00037785"/>
    </source>
</evidence>
<evidence type="ECO:0000256" key="3">
    <source>
        <dbReference type="ARBA" id="ARBA00022448"/>
    </source>
</evidence>
<dbReference type="GO" id="GO:0089718">
    <property type="term" value="P:amino acid import across plasma membrane"/>
    <property type="evidence" value="ECO:0007669"/>
    <property type="project" value="TreeGrafter"/>
</dbReference>
<gene>
    <name evidence="17" type="primary">NAAT1</name>
    <name evidence="17" type="ORF">NPIL_258931</name>
</gene>
<feature type="transmembrane region" description="Helical" evidence="16">
    <location>
        <begin position="499"/>
        <end position="517"/>
    </location>
</feature>
<feature type="transmembrane region" description="Helical" evidence="16">
    <location>
        <begin position="455"/>
        <end position="478"/>
    </location>
</feature>
<evidence type="ECO:0000256" key="10">
    <source>
        <dbReference type="ARBA" id="ARBA00023136"/>
    </source>
</evidence>
<keyword evidence="3" id="KW-0813">Transport</keyword>
<dbReference type="GO" id="GO:0005886">
    <property type="term" value="C:plasma membrane"/>
    <property type="evidence" value="ECO:0007669"/>
    <property type="project" value="TreeGrafter"/>
</dbReference>
<evidence type="ECO:0000256" key="12">
    <source>
        <dbReference type="ARBA" id="ARBA00023201"/>
    </source>
</evidence>
<dbReference type="PANTHER" id="PTHR11616:SF321">
    <property type="entry name" value="SODIUM-DEPENDENT NUTRIENT AMINO ACID TRANSPORTER 1-RELATED"/>
    <property type="match status" value="1"/>
</dbReference>
<dbReference type="Proteomes" id="UP000887013">
    <property type="component" value="Unassembled WGS sequence"/>
</dbReference>
<evidence type="ECO:0000313" key="17">
    <source>
        <dbReference type="EMBL" id="GFU25479.1"/>
    </source>
</evidence>
<feature type="transmembrane region" description="Helical" evidence="16">
    <location>
        <begin position="242"/>
        <end position="273"/>
    </location>
</feature>
<feature type="binding site" evidence="15">
    <location>
        <position position="73"/>
    </location>
    <ligand>
        <name>Na(+)</name>
        <dbReference type="ChEBI" id="CHEBI:29101"/>
        <label>1</label>
    </ligand>
</feature>
<sequence>MALNLGFNSSSYDLEKKRNSRDSFAVPRISISQLNDQTKTPVTIEDDQPERATWSKGIQSLLLCLSMSVGLGNIWRFPNVAYNNGGGAFLIPYLLLLFIIGRPLYYLELIMGQFSSQGPIKVWRMVPAFKGIGYAQIISTSYVLIFYNYLMALSIFYIFASMQSCLPWTECHFPNGTFNENGTTADGKPPSEYFWMKEVLQKSDDAEFLSISWKLVLCLLLTWIIVYASVIRGTSSLGMMSYFTSIFPFFGLFVLLIIACLEEGAWQGIQYFFRPNLEKLKDITVWYKATEQSFFSLNIAYGSIIMVASYNKFHNNIYRDAILISVLDTVVNLLAGCVSFAVLGSLAYKYSKNIHEVVDHEGLGLAFIVYPEALAAISYVPQLWAVLFFFMLFVLGVGSSMSQMETLLTVLKDRFPKLRQRIWLLSLTACLLFFALGLPLTTNYGQQILVLLNNYGVGIAVFFYAVLEVIGVAWIYGLRNFCRDVEFMLNKCPGIFWKFTWSFTAPVALMVIFVFGIVDAESKAEPSTSQWAANVGWILAAFALVQIPLWFIITVYRNPHSGIVKKFLNALKPAENWGPSNFRHFNEWKAEKDSRLSTKIPKNSISTIGSAYGNDGYKEDVF</sequence>
<evidence type="ECO:0000256" key="16">
    <source>
        <dbReference type="SAM" id="Phobius"/>
    </source>
</evidence>
<dbReference type="GO" id="GO:0015179">
    <property type="term" value="F:L-amino acid transmembrane transporter activity"/>
    <property type="evidence" value="ECO:0007669"/>
    <property type="project" value="TreeGrafter"/>
</dbReference>
<keyword evidence="9" id="KW-0406">Ion transport</keyword>
<feature type="transmembrane region" description="Helical" evidence="16">
    <location>
        <begin position="132"/>
        <end position="159"/>
    </location>
</feature>
<feature type="binding site" evidence="15">
    <location>
        <position position="399"/>
    </location>
    <ligand>
        <name>Na(+)</name>
        <dbReference type="ChEBI" id="CHEBI:29101"/>
        <label>1</label>
    </ligand>
</feature>
<dbReference type="CDD" id="cd10324">
    <property type="entry name" value="SLC6sbd"/>
    <property type="match status" value="1"/>
</dbReference>
<keyword evidence="5" id="KW-0769">Symport</keyword>
<dbReference type="GO" id="GO:0005283">
    <property type="term" value="F:amino acid:sodium symporter activity"/>
    <property type="evidence" value="ECO:0007669"/>
    <property type="project" value="TreeGrafter"/>
</dbReference>